<evidence type="ECO:0000256" key="2">
    <source>
        <dbReference type="ARBA" id="ARBA00022679"/>
    </source>
</evidence>
<dbReference type="EMBL" id="JAGRRH010000004">
    <property type="protein sequence ID" value="KAG7371389.1"/>
    <property type="molecule type" value="Genomic_DNA"/>
</dbReference>
<dbReference type="InterPro" id="IPR050078">
    <property type="entry name" value="Ribosomal_L11_MeTrfase_PrmA"/>
</dbReference>
<organism evidence="5 6">
    <name type="scientific">Nitzschia inconspicua</name>
    <dbReference type="NCBI Taxonomy" id="303405"/>
    <lineage>
        <taxon>Eukaryota</taxon>
        <taxon>Sar</taxon>
        <taxon>Stramenopiles</taxon>
        <taxon>Ochrophyta</taxon>
        <taxon>Bacillariophyta</taxon>
        <taxon>Bacillariophyceae</taxon>
        <taxon>Bacillariophycidae</taxon>
        <taxon>Bacillariales</taxon>
        <taxon>Bacillariaceae</taxon>
        <taxon>Nitzschia</taxon>
    </lineage>
</organism>
<accession>A0A9K3LZQ1</accession>
<reference evidence="5" key="2">
    <citation type="submission" date="2021-04" db="EMBL/GenBank/DDBJ databases">
        <authorList>
            <person name="Podell S."/>
        </authorList>
    </citation>
    <scope>NUCLEOTIDE SEQUENCE</scope>
    <source>
        <strain evidence="5">Hildebrandi</strain>
    </source>
</reference>
<keyword evidence="1 5" id="KW-0489">Methyltransferase</keyword>
<comment type="caution">
    <text evidence="5">The sequence shown here is derived from an EMBL/GenBank/DDBJ whole genome shotgun (WGS) entry which is preliminary data.</text>
</comment>
<sequence>MSLQSRSKSSEPEEESRSKIPMRKPSSGRNYSSKSSKHNYARHRHQNHHLHHVGSRSFVPHGDTIDFTSDSNKKAADTFDCTSRSFALSGSKRSLSRWQQKNVVFLSVATLCMMTCTLLLFICPHSIDGFHIEGFSRMNCRRKVLIFPGRRLYLSADPSLDTLSVDDSDEDTFSTPSPASLRSVTFSNLQKDQEPQLLCNFLMELGACSTSITDADLGTDHESPLFDEFDTSSMTRTAVTTHVWNHCHVTAHFPASTSLEWIMDIVQDSFPNLPRYDKVTNVEDRDWVLHVQQSWKPIVLPPFVLRFPWHTDDAVDEAVQKMLNQNGNDESTTTRGLVQLQLQGGIAFGTGEHPTTQLCLEFVSNVVQPNMLIMDYGAGSGVLGMAACKLDPTVRAVGVDIDVDAVQIGNANAEINNVTMRNYLSDLVQTSDDDESTSILLKAYSSKKDATTEILPTEWNGPIYDAVVANILAAPLISLAPTLAGLLKPGAPMGLSGIMSSQSSMILDSKYKDFFDDLKVEKELGGWVLITGIRRGY</sequence>
<feature type="region of interest" description="Disordered" evidence="3">
    <location>
        <begin position="1"/>
        <end position="57"/>
    </location>
</feature>
<evidence type="ECO:0000256" key="1">
    <source>
        <dbReference type="ARBA" id="ARBA00022603"/>
    </source>
</evidence>
<evidence type="ECO:0000313" key="6">
    <source>
        <dbReference type="Proteomes" id="UP000693970"/>
    </source>
</evidence>
<keyword evidence="5" id="KW-0687">Ribonucleoprotein</keyword>
<evidence type="ECO:0000256" key="4">
    <source>
        <dbReference type="SAM" id="Phobius"/>
    </source>
</evidence>
<dbReference type="GO" id="GO:0005840">
    <property type="term" value="C:ribosome"/>
    <property type="evidence" value="ECO:0007669"/>
    <property type="project" value="UniProtKB-KW"/>
</dbReference>
<keyword evidence="4" id="KW-0812">Transmembrane</keyword>
<protein>
    <submittedName>
        <fullName evidence="5">50S ribosomal protein L11 methylase</fullName>
    </submittedName>
</protein>
<evidence type="ECO:0000313" key="5">
    <source>
        <dbReference type="EMBL" id="KAG7371389.1"/>
    </source>
</evidence>
<dbReference type="Proteomes" id="UP000693970">
    <property type="component" value="Unassembled WGS sequence"/>
</dbReference>
<proteinExistence type="predicted"/>
<reference evidence="5" key="1">
    <citation type="journal article" date="2021" name="Sci. Rep.">
        <title>Diploid genomic architecture of Nitzschia inconspicua, an elite biomass production diatom.</title>
        <authorList>
            <person name="Oliver A."/>
            <person name="Podell S."/>
            <person name="Pinowska A."/>
            <person name="Traller J.C."/>
            <person name="Smith S.R."/>
            <person name="McClure R."/>
            <person name="Beliaev A."/>
            <person name="Bohutskyi P."/>
            <person name="Hill E.A."/>
            <person name="Rabines A."/>
            <person name="Zheng H."/>
            <person name="Allen L.Z."/>
            <person name="Kuo A."/>
            <person name="Grigoriev I.V."/>
            <person name="Allen A.E."/>
            <person name="Hazlebeck D."/>
            <person name="Allen E.E."/>
        </authorList>
    </citation>
    <scope>NUCLEOTIDE SEQUENCE</scope>
    <source>
        <strain evidence="5">Hildebrandi</strain>
    </source>
</reference>
<dbReference type="GO" id="GO:0016279">
    <property type="term" value="F:protein-lysine N-methyltransferase activity"/>
    <property type="evidence" value="ECO:0007669"/>
    <property type="project" value="TreeGrafter"/>
</dbReference>
<dbReference type="Pfam" id="PF06325">
    <property type="entry name" value="PrmA"/>
    <property type="match status" value="1"/>
</dbReference>
<keyword evidence="6" id="KW-1185">Reference proteome</keyword>
<name>A0A9K3LZQ1_9STRA</name>
<keyword evidence="4" id="KW-1133">Transmembrane helix</keyword>
<feature type="compositionally biased region" description="Low complexity" evidence="3">
    <location>
        <begin position="24"/>
        <end position="34"/>
    </location>
</feature>
<feature type="compositionally biased region" description="Basic and acidic residues" evidence="3">
    <location>
        <begin position="8"/>
        <end position="18"/>
    </location>
</feature>
<gene>
    <name evidence="5" type="ORF">IV203_019959</name>
</gene>
<keyword evidence="4" id="KW-0472">Membrane</keyword>
<feature type="transmembrane region" description="Helical" evidence="4">
    <location>
        <begin position="103"/>
        <end position="122"/>
    </location>
</feature>
<dbReference type="OrthoDB" id="419617at2759"/>
<feature type="compositionally biased region" description="Basic residues" evidence="3">
    <location>
        <begin position="35"/>
        <end position="54"/>
    </location>
</feature>
<dbReference type="PANTHER" id="PTHR43648">
    <property type="entry name" value="ELECTRON TRANSFER FLAVOPROTEIN BETA SUBUNIT LYSINE METHYLTRANSFERASE"/>
    <property type="match status" value="1"/>
</dbReference>
<keyword evidence="2" id="KW-0808">Transferase</keyword>
<dbReference type="AlphaFoldDB" id="A0A9K3LZQ1"/>
<dbReference type="GO" id="GO:0032259">
    <property type="term" value="P:methylation"/>
    <property type="evidence" value="ECO:0007669"/>
    <property type="project" value="UniProtKB-KW"/>
</dbReference>
<evidence type="ECO:0000256" key="3">
    <source>
        <dbReference type="SAM" id="MobiDB-lite"/>
    </source>
</evidence>
<dbReference type="PANTHER" id="PTHR43648:SF1">
    <property type="entry name" value="ELECTRON TRANSFER FLAVOPROTEIN BETA SUBUNIT LYSINE METHYLTRANSFERASE"/>
    <property type="match status" value="1"/>
</dbReference>
<keyword evidence="5" id="KW-0689">Ribosomal protein</keyword>